<accession>C5FZU4</accession>
<dbReference type="HOGENOM" id="CLU_1562447_0_0_1"/>
<dbReference type="VEuPathDB" id="FungiDB:MCYG_08216"/>
<keyword evidence="2" id="KW-1185">Reference proteome</keyword>
<evidence type="ECO:0000313" key="1">
    <source>
        <dbReference type="EMBL" id="EEQ35397.1"/>
    </source>
</evidence>
<organism evidence="1 2">
    <name type="scientific">Arthroderma otae (strain ATCC MYA-4605 / CBS 113480)</name>
    <name type="common">Microsporum canis</name>
    <dbReference type="NCBI Taxonomy" id="554155"/>
    <lineage>
        <taxon>Eukaryota</taxon>
        <taxon>Fungi</taxon>
        <taxon>Dikarya</taxon>
        <taxon>Ascomycota</taxon>
        <taxon>Pezizomycotina</taxon>
        <taxon>Eurotiomycetes</taxon>
        <taxon>Eurotiomycetidae</taxon>
        <taxon>Onygenales</taxon>
        <taxon>Arthrodermataceae</taxon>
        <taxon>Microsporum</taxon>
    </lineage>
</organism>
<protein>
    <submittedName>
        <fullName evidence="1">Uncharacterized protein</fullName>
    </submittedName>
</protein>
<name>C5FZU4_ARTOC</name>
<dbReference type="RefSeq" id="XP_002843133.1">
    <property type="nucleotide sequence ID" value="XM_002843087.1"/>
</dbReference>
<dbReference type="EMBL" id="DS995708">
    <property type="protein sequence ID" value="EEQ35397.1"/>
    <property type="molecule type" value="Genomic_DNA"/>
</dbReference>
<proteinExistence type="predicted"/>
<dbReference type="AlphaFoldDB" id="C5FZU4"/>
<dbReference type="GeneID" id="9227830"/>
<dbReference type="Proteomes" id="UP000002035">
    <property type="component" value="Unassembled WGS sequence"/>
</dbReference>
<gene>
    <name evidence="1" type="ORF">MCYG_08216</name>
</gene>
<evidence type="ECO:0000313" key="2">
    <source>
        <dbReference type="Proteomes" id="UP000002035"/>
    </source>
</evidence>
<reference evidence="2" key="1">
    <citation type="journal article" date="2012" name="MBio">
        <title>Comparative genome analysis of Trichophyton rubrum and related dermatophytes reveals candidate genes involved in infection.</title>
        <authorList>
            <person name="Martinez D.A."/>
            <person name="Oliver B.G."/>
            <person name="Graeser Y."/>
            <person name="Goldberg J.M."/>
            <person name="Li W."/>
            <person name="Martinez-Rossi N.M."/>
            <person name="Monod M."/>
            <person name="Shelest E."/>
            <person name="Barton R.C."/>
            <person name="Birch E."/>
            <person name="Brakhage A.A."/>
            <person name="Chen Z."/>
            <person name="Gurr S.J."/>
            <person name="Heiman D."/>
            <person name="Heitman J."/>
            <person name="Kosti I."/>
            <person name="Rossi A."/>
            <person name="Saif S."/>
            <person name="Samalova M."/>
            <person name="Saunders C.W."/>
            <person name="Shea T."/>
            <person name="Summerbell R.C."/>
            <person name="Xu J."/>
            <person name="Young S."/>
            <person name="Zeng Q."/>
            <person name="Birren B.W."/>
            <person name="Cuomo C.A."/>
            <person name="White T.C."/>
        </authorList>
    </citation>
    <scope>NUCLEOTIDE SEQUENCE [LARGE SCALE GENOMIC DNA]</scope>
    <source>
        <strain evidence="2">ATCC MYA-4605 / CBS 113480</strain>
    </source>
</reference>
<sequence>MPSQGGLINTTALAIQYDRVLRDTAEDPTAGLWNRLLNDIFGADSWIVTPQKRQETGRRPDFGIERFWPNHEPIDVVVVEAKPQRQSMSQDHYADDQVLEYAKNALQNGHRYQQKIFALRVVGTYVMGFRVTKAREILEPLASDYMDAKNNAAAIVQVFDIIKNADVFDPN</sequence>
<dbReference type="OrthoDB" id="5064119at2759"/>